<protein>
    <submittedName>
        <fullName evidence="4">Uncharacterized protein</fullName>
    </submittedName>
</protein>
<comment type="caution">
    <text evidence="4">The sequence shown here is derived from an EMBL/GenBank/DDBJ whole genome shotgun (WGS) entry which is preliminary data.</text>
</comment>
<gene>
    <name evidence="4" type="ORF">C7M84_002552</name>
</gene>
<feature type="region of interest" description="Disordered" evidence="1">
    <location>
        <begin position="310"/>
        <end position="432"/>
    </location>
</feature>
<feature type="compositionally biased region" description="Pro residues" evidence="1">
    <location>
        <begin position="388"/>
        <end position="406"/>
    </location>
</feature>
<feature type="signal peptide" evidence="3">
    <location>
        <begin position="1"/>
        <end position="18"/>
    </location>
</feature>
<dbReference type="STRING" id="6689.A0A423TQP6"/>
<reference evidence="4 5" key="2">
    <citation type="submission" date="2019-01" db="EMBL/GenBank/DDBJ databases">
        <title>The decoding of complex shrimp genome reveals the adaptation for benthos swimmer, frequently molting mechanism and breeding impact on genome.</title>
        <authorList>
            <person name="Sun Y."/>
            <person name="Gao Y."/>
            <person name="Yu Y."/>
        </authorList>
    </citation>
    <scope>NUCLEOTIDE SEQUENCE [LARGE SCALE GENOMIC DNA]</scope>
    <source>
        <tissue evidence="4">Muscle</tissue>
    </source>
</reference>
<name>A0A423TQP6_PENVA</name>
<keyword evidence="2" id="KW-0472">Membrane</keyword>
<feature type="compositionally biased region" description="Pro residues" evidence="1">
    <location>
        <begin position="323"/>
        <end position="368"/>
    </location>
</feature>
<dbReference type="OrthoDB" id="6371832at2759"/>
<feature type="chain" id="PRO_5019090995" evidence="3">
    <location>
        <begin position="19"/>
        <end position="432"/>
    </location>
</feature>
<reference evidence="4 5" key="1">
    <citation type="submission" date="2018-04" db="EMBL/GenBank/DDBJ databases">
        <authorList>
            <person name="Zhang X."/>
            <person name="Yuan J."/>
            <person name="Li F."/>
            <person name="Xiang J."/>
        </authorList>
    </citation>
    <scope>NUCLEOTIDE SEQUENCE [LARGE SCALE GENOMIC DNA]</scope>
    <source>
        <tissue evidence="4">Muscle</tissue>
    </source>
</reference>
<accession>A0A423TQP6</accession>
<keyword evidence="5" id="KW-1185">Reference proteome</keyword>
<proteinExistence type="predicted"/>
<keyword evidence="3" id="KW-0732">Signal</keyword>
<feature type="transmembrane region" description="Helical" evidence="2">
    <location>
        <begin position="262"/>
        <end position="281"/>
    </location>
</feature>
<keyword evidence="2" id="KW-1133">Transmembrane helix</keyword>
<organism evidence="4 5">
    <name type="scientific">Penaeus vannamei</name>
    <name type="common">Whiteleg shrimp</name>
    <name type="synonym">Litopenaeus vannamei</name>
    <dbReference type="NCBI Taxonomy" id="6689"/>
    <lineage>
        <taxon>Eukaryota</taxon>
        <taxon>Metazoa</taxon>
        <taxon>Ecdysozoa</taxon>
        <taxon>Arthropoda</taxon>
        <taxon>Crustacea</taxon>
        <taxon>Multicrustacea</taxon>
        <taxon>Malacostraca</taxon>
        <taxon>Eumalacostraca</taxon>
        <taxon>Eucarida</taxon>
        <taxon>Decapoda</taxon>
        <taxon>Dendrobranchiata</taxon>
        <taxon>Penaeoidea</taxon>
        <taxon>Penaeidae</taxon>
        <taxon>Penaeus</taxon>
    </lineage>
</organism>
<evidence type="ECO:0000256" key="1">
    <source>
        <dbReference type="SAM" id="MobiDB-lite"/>
    </source>
</evidence>
<dbReference type="EMBL" id="QCYY01001342">
    <property type="protein sequence ID" value="ROT78733.1"/>
    <property type="molecule type" value="Genomic_DNA"/>
</dbReference>
<evidence type="ECO:0000256" key="2">
    <source>
        <dbReference type="SAM" id="Phobius"/>
    </source>
</evidence>
<dbReference type="AlphaFoldDB" id="A0A423TQP6"/>
<evidence type="ECO:0000313" key="4">
    <source>
        <dbReference type="EMBL" id="ROT78733.1"/>
    </source>
</evidence>
<keyword evidence="2" id="KW-0812">Transmembrane</keyword>
<evidence type="ECO:0000256" key="3">
    <source>
        <dbReference type="SAM" id="SignalP"/>
    </source>
</evidence>
<sequence>MAALILMASILAGGYTRAETCDLFHFPVQEGAEPRPREARGQILLSILPRVEYWTAELNVGDSASACKLKLQDRLYDGEEELLDGRCACCRTGGRESLHWESLQKESHGLPNLGAGTECGEEGHSGHRLPAQVELLYLELDDILQHDVYRQLPKQRCRLPSDTVRVTLTIFAAGEAGEKSFTESWHVDEGCRANTWHKISFRRHLRGLEMNVPWKPPRAIRNTSAIFPDFSVTEVSVDGEGVVTWCAPDRPQPSDQSQPENVAVMLPVVLSSIAVGVVCICGQLRRKRKSRDAYDKKYIVHYLRRRRCSERSSPSMPYKDHPPPPLPLSPPPPLPQTHPPPLPLREPPPLPSAYPPPLPLGYPPPLPHKNPNHYLSPARPSPLASPSSPNPPPSTFSPACTPPHPPFSDEASGLQSEDQEYERLSVILNTLE</sequence>
<feature type="compositionally biased region" description="Low complexity" evidence="1">
    <location>
        <begin position="376"/>
        <end position="387"/>
    </location>
</feature>
<evidence type="ECO:0000313" key="5">
    <source>
        <dbReference type="Proteomes" id="UP000283509"/>
    </source>
</evidence>
<dbReference type="Proteomes" id="UP000283509">
    <property type="component" value="Unassembled WGS sequence"/>
</dbReference>